<keyword evidence="1" id="KW-1133">Transmembrane helix</keyword>
<evidence type="ECO:0000313" key="3">
    <source>
        <dbReference type="Proteomes" id="UP001597109"/>
    </source>
</evidence>
<feature type="transmembrane region" description="Helical" evidence="1">
    <location>
        <begin position="43"/>
        <end position="62"/>
    </location>
</feature>
<dbReference type="EMBL" id="JBHTKI010000002">
    <property type="protein sequence ID" value="MFD1030039.1"/>
    <property type="molecule type" value="Genomic_DNA"/>
</dbReference>
<sequence>MKVLLKFIRYAGLVLFVLSILLLLATILNFFVSFTDMQWMQPIFIRLYLFFAVTGILAYILVRFRRRK</sequence>
<organism evidence="2 3">
    <name type="scientific">Metaplanococcus flavidus</name>
    <dbReference type="NCBI Taxonomy" id="569883"/>
    <lineage>
        <taxon>Bacteria</taxon>
        <taxon>Bacillati</taxon>
        <taxon>Bacillota</taxon>
        <taxon>Bacilli</taxon>
        <taxon>Bacillales</taxon>
        <taxon>Caryophanaceae</taxon>
        <taxon>Metaplanococcus</taxon>
    </lineage>
</organism>
<dbReference type="Proteomes" id="UP001597109">
    <property type="component" value="Unassembled WGS sequence"/>
</dbReference>
<keyword evidence="1" id="KW-0812">Transmembrane</keyword>
<proteinExistence type="predicted"/>
<keyword evidence="3" id="KW-1185">Reference proteome</keyword>
<evidence type="ECO:0000256" key="1">
    <source>
        <dbReference type="SAM" id="Phobius"/>
    </source>
</evidence>
<evidence type="ECO:0000313" key="2">
    <source>
        <dbReference type="EMBL" id="MFD1030039.1"/>
    </source>
</evidence>
<gene>
    <name evidence="2" type="ORF">ACFQ1X_01110</name>
</gene>
<comment type="caution">
    <text evidence="2">The sequence shown here is derived from an EMBL/GenBank/DDBJ whole genome shotgun (WGS) entry which is preliminary data.</text>
</comment>
<name>A0ABW3L5Z3_9BACL</name>
<feature type="transmembrane region" description="Helical" evidence="1">
    <location>
        <begin position="7"/>
        <end position="31"/>
    </location>
</feature>
<dbReference type="RefSeq" id="WP_144840529.1">
    <property type="nucleotide sequence ID" value="NZ_JBHTKI010000002.1"/>
</dbReference>
<protein>
    <submittedName>
        <fullName evidence="2">Uncharacterized protein</fullName>
    </submittedName>
</protein>
<accession>A0ABW3L5Z3</accession>
<keyword evidence="1" id="KW-0472">Membrane</keyword>
<reference evidence="3" key="1">
    <citation type="journal article" date="2019" name="Int. J. Syst. Evol. Microbiol.">
        <title>The Global Catalogue of Microorganisms (GCM) 10K type strain sequencing project: providing services to taxonomists for standard genome sequencing and annotation.</title>
        <authorList>
            <consortium name="The Broad Institute Genomics Platform"/>
            <consortium name="The Broad Institute Genome Sequencing Center for Infectious Disease"/>
            <person name="Wu L."/>
            <person name="Ma J."/>
        </authorList>
    </citation>
    <scope>NUCLEOTIDE SEQUENCE [LARGE SCALE GENOMIC DNA]</scope>
    <source>
        <strain evidence="3">CCUG 56756</strain>
    </source>
</reference>